<sequence>MDLLDYILAHPSFPARRLPSLYADFRRLKDSNPDGYEANIIAWQKVLTQAVREGGPRYWKGAVKSVDDEAASTAGGLDGIDDVLIIHSGRKLQDSLTSREWGKPLGLSAVIEEQIAKRAFVPVDTFLNQKFSLYKDPNWRIIKYGTSMLDWMFRDSFVHEYYQSIMSWRRDGELPEIDFVILENVEEAAKILLSRVKKARKVGMSMSSEKFNSVFTLAMLKDLYCNDPFGVADAEGVDPDKMASNTPSLSDIDFRILIRYLTRDSQQATVDGNIIKFKVTSENLTLITEEDKAVAELRHMIMILSNRIASQHLQAITSRRKAGEYVSQRPSTDHLRSLARNELRKAKLAESTVQKSIEYKLQMETLLENIENAHSNLEISKIMESSLPVLEQLNKRIGGIDKVSDIVDRLREQREETEQIGRAICEVSAGEVDDDEIVDEFDRLLQDETRKADKTTLEKPEVSGDDLALILSKASLEEVPSLEPMRKSSTKQAFTEGL</sequence>
<dbReference type="GO" id="GO:0005771">
    <property type="term" value="C:multivesicular body"/>
    <property type="evidence" value="ECO:0007669"/>
    <property type="project" value="TreeGrafter"/>
</dbReference>
<dbReference type="OrthoDB" id="10250120at2759"/>
<dbReference type="GO" id="GO:0009898">
    <property type="term" value="C:cytoplasmic side of plasma membrane"/>
    <property type="evidence" value="ECO:0007669"/>
    <property type="project" value="TreeGrafter"/>
</dbReference>
<dbReference type="PANTHER" id="PTHR22761">
    <property type="entry name" value="CHARGED MULTIVESICULAR BODY PROTEIN"/>
    <property type="match status" value="1"/>
</dbReference>
<evidence type="ECO:0000313" key="2">
    <source>
        <dbReference type="Proteomes" id="UP000094385"/>
    </source>
</evidence>
<gene>
    <name evidence="1" type="ORF">LIPSTDRAFT_96333</name>
</gene>
<reference evidence="1 2" key="1">
    <citation type="journal article" date="2016" name="Proc. Natl. Acad. Sci. U.S.A.">
        <title>Comparative genomics of biotechnologically important yeasts.</title>
        <authorList>
            <person name="Riley R."/>
            <person name="Haridas S."/>
            <person name="Wolfe K.H."/>
            <person name="Lopes M.R."/>
            <person name="Hittinger C.T."/>
            <person name="Goeker M."/>
            <person name="Salamov A.A."/>
            <person name="Wisecaver J.H."/>
            <person name="Long T.M."/>
            <person name="Calvey C.H."/>
            <person name="Aerts A.L."/>
            <person name="Barry K.W."/>
            <person name="Choi C."/>
            <person name="Clum A."/>
            <person name="Coughlan A.Y."/>
            <person name="Deshpande S."/>
            <person name="Douglass A.P."/>
            <person name="Hanson S.J."/>
            <person name="Klenk H.-P."/>
            <person name="LaButti K.M."/>
            <person name="Lapidus A."/>
            <person name="Lindquist E.A."/>
            <person name="Lipzen A.M."/>
            <person name="Meier-Kolthoff J.P."/>
            <person name="Ohm R.A."/>
            <person name="Otillar R.P."/>
            <person name="Pangilinan J.L."/>
            <person name="Peng Y."/>
            <person name="Rokas A."/>
            <person name="Rosa C.A."/>
            <person name="Scheuner C."/>
            <person name="Sibirny A.A."/>
            <person name="Slot J.C."/>
            <person name="Stielow J.B."/>
            <person name="Sun H."/>
            <person name="Kurtzman C.P."/>
            <person name="Blackwell M."/>
            <person name="Grigoriev I.V."/>
            <person name="Jeffries T.W."/>
        </authorList>
    </citation>
    <scope>NUCLEOTIDE SEQUENCE [LARGE SCALE GENOMIC DNA]</scope>
    <source>
        <strain evidence="1 2">NRRL Y-11557</strain>
    </source>
</reference>
<dbReference type="EMBL" id="KV454296">
    <property type="protein sequence ID" value="ODQ71947.1"/>
    <property type="molecule type" value="Genomic_DNA"/>
</dbReference>
<dbReference type="InterPro" id="IPR005024">
    <property type="entry name" value="Snf7_fam"/>
</dbReference>
<dbReference type="GO" id="GO:0006900">
    <property type="term" value="P:vesicle budding from membrane"/>
    <property type="evidence" value="ECO:0007669"/>
    <property type="project" value="TreeGrafter"/>
</dbReference>
<dbReference type="GO" id="GO:0032511">
    <property type="term" value="P:late endosome to vacuole transport via multivesicular body sorting pathway"/>
    <property type="evidence" value="ECO:0007669"/>
    <property type="project" value="TreeGrafter"/>
</dbReference>
<dbReference type="Gene3D" id="6.10.140.1230">
    <property type="match status" value="1"/>
</dbReference>
<dbReference type="PANTHER" id="PTHR22761:SF18">
    <property type="entry name" value="SORTING PROTEIN SNF7 FAMILY PROTEIN, PUTATIVE (AFU_ORTHOLOGUE AFUA_2G16692)-RELATED"/>
    <property type="match status" value="1"/>
</dbReference>
<name>A0A1E3Q4M2_LIPST</name>
<dbReference type="STRING" id="675824.A0A1E3Q4M2"/>
<accession>A0A1E3Q4M2</accession>
<proteinExistence type="predicted"/>
<dbReference type="AlphaFoldDB" id="A0A1E3Q4M2"/>
<protein>
    <recommendedName>
        <fullName evidence="3">SNF7 family protein</fullName>
    </recommendedName>
</protein>
<dbReference type="Proteomes" id="UP000094385">
    <property type="component" value="Unassembled WGS sequence"/>
</dbReference>
<evidence type="ECO:0008006" key="3">
    <source>
        <dbReference type="Google" id="ProtNLM"/>
    </source>
</evidence>
<dbReference type="GO" id="GO:0000815">
    <property type="term" value="C:ESCRT III complex"/>
    <property type="evidence" value="ECO:0007669"/>
    <property type="project" value="TreeGrafter"/>
</dbReference>
<evidence type="ECO:0000313" key="1">
    <source>
        <dbReference type="EMBL" id="ODQ71947.1"/>
    </source>
</evidence>
<dbReference type="Pfam" id="PF03357">
    <property type="entry name" value="Snf7"/>
    <property type="match status" value="1"/>
</dbReference>
<keyword evidence="2" id="KW-1185">Reference proteome</keyword>
<organism evidence="1 2">
    <name type="scientific">Lipomyces starkeyi NRRL Y-11557</name>
    <dbReference type="NCBI Taxonomy" id="675824"/>
    <lineage>
        <taxon>Eukaryota</taxon>
        <taxon>Fungi</taxon>
        <taxon>Dikarya</taxon>
        <taxon>Ascomycota</taxon>
        <taxon>Saccharomycotina</taxon>
        <taxon>Lipomycetes</taxon>
        <taxon>Lipomycetales</taxon>
        <taxon>Lipomycetaceae</taxon>
        <taxon>Lipomyces</taxon>
    </lineage>
</organism>